<gene>
    <name evidence="2" type="ORF">Tci_925298</name>
</gene>
<sequence length="102" mass="10649">IELTNADIRNSAGYKEYYAIATGATPPKTKASVRKTKSSSGTTATLSPTAAGPRLSTSAKGKKLATTSKAKSLSALSKVAMTDAQHLQLATKRSLQQTHISQ</sequence>
<organism evidence="2">
    <name type="scientific">Tanacetum cinerariifolium</name>
    <name type="common">Dalmatian daisy</name>
    <name type="synonym">Chrysanthemum cinerariifolium</name>
    <dbReference type="NCBI Taxonomy" id="118510"/>
    <lineage>
        <taxon>Eukaryota</taxon>
        <taxon>Viridiplantae</taxon>
        <taxon>Streptophyta</taxon>
        <taxon>Embryophyta</taxon>
        <taxon>Tracheophyta</taxon>
        <taxon>Spermatophyta</taxon>
        <taxon>Magnoliopsida</taxon>
        <taxon>eudicotyledons</taxon>
        <taxon>Gunneridae</taxon>
        <taxon>Pentapetalae</taxon>
        <taxon>asterids</taxon>
        <taxon>campanulids</taxon>
        <taxon>Asterales</taxon>
        <taxon>Asteraceae</taxon>
        <taxon>Asteroideae</taxon>
        <taxon>Anthemideae</taxon>
        <taxon>Anthemidinae</taxon>
        <taxon>Tanacetum</taxon>
    </lineage>
</organism>
<reference evidence="2" key="1">
    <citation type="journal article" date="2019" name="Sci. Rep.">
        <title>Draft genome of Tanacetum cinerariifolium, the natural source of mosquito coil.</title>
        <authorList>
            <person name="Yamashiro T."/>
            <person name="Shiraishi A."/>
            <person name="Satake H."/>
            <person name="Nakayama K."/>
        </authorList>
    </citation>
    <scope>NUCLEOTIDE SEQUENCE</scope>
</reference>
<proteinExistence type="predicted"/>
<feature type="compositionally biased region" description="Polar residues" evidence="1">
    <location>
        <begin position="38"/>
        <end position="48"/>
    </location>
</feature>
<evidence type="ECO:0000256" key="1">
    <source>
        <dbReference type="SAM" id="MobiDB-lite"/>
    </source>
</evidence>
<comment type="caution">
    <text evidence="2">The sequence shown here is derived from an EMBL/GenBank/DDBJ whole genome shotgun (WGS) entry which is preliminary data.</text>
</comment>
<dbReference type="AlphaFoldDB" id="A0A699X1G0"/>
<dbReference type="EMBL" id="BKCJ011792969">
    <property type="protein sequence ID" value="GFD53329.1"/>
    <property type="molecule type" value="Genomic_DNA"/>
</dbReference>
<evidence type="ECO:0000313" key="2">
    <source>
        <dbReference type="EMBL" id="GFD53329.1"/>
    </source>
</evidence>
<name>A0A699X1G0_TANCI</name>
<feature type="non-terminal residue" evidence="2">
    <location>
        <position position="102"/>
    </location>
</feature>
<accession>A0A699X1G0</accession>
<feature type="compositionally biased region" description="Low complexity" evidence="1">
    <location>
        <begin position="56"/>
        <end position="67"/>
    </location>
</feature>
<feature type="non-terminal residue" evidence="2">
    <location>
        <position position="1"/>
    </location>
</feature>
<feature type="region of interest" description="Disordered" evidence="1">
    <location>
        <begin position="26"/>
        <end position="67"/>
    </location>
</feature>
<protein>
    <submittedName>
        <fullName evidence="2">Uncharacterized protein</fullName>
    </submittedName>
</protein>